<accession>A0A919GLS8</accession>
<evidence type="ECO:0000256" key="1">
    <source>
        <dbReference type="SAM" id="MobiDB-lite"/>
    </source>
</evidence>
<organism evidence="2 3">
    <name type="scientific">Streptomyces sulfonofaciens</name>
    <dbReference type="NCBI Taxonomy" id="68272"/>
    <lineage>
        <taxon>Bacteria</taxon>
        <taxon>Bacillati</taxon>
        <taxon>Actinomycetota</taxon>
        <taxon>Actinomycetes</taxon>
        <taxon>Kitasatosporales</taxon>
        <taxon>Streptomycetaceae</taxon>
        <taxon>Streptomyces</taxon>
    </lineage>
</organism>
<dbReference type="Proteomes" id="UP000603708">
    <property type="component" value="Unassembled WGS sequence"/>
</dbReference>
<feature type="region of interest" description="Disordered" evidence="1">
    <location>
        <begin position="77"/>
        <end position="119"/>
    </location>
</feature>
<dbReference type="RefSeq" id="WP_189937131.1">
    <property type="nucleotide sequence ID" value="NZ_BNCD01000022.1"/>
</dbReference>
<keyword evidence="3" id="KW-1185">Reference proteome</keyword>
<sequence>MAYAKGLHRPTTLHPTGPGEPLLIGDTAPLPTDASPLSSTAPPFTFDGTDDVTPADNTYANGFNKRVDVIGEAGADLGAKARRSEGRAEQARVDRRPTPHAPRPPHARQESARLQTITR</sequence>
<reference evidence="2" key="2">
    <citation type="submission" date="2020-09" db="EMBL/GenBank/DDBJ databases">
        <authorList>
            <person name="Sun Q."/>
            <person name="Ohkuma M."/>
        </authorList>
    </citation>
    <scope>NUCLEOTIDE SEQUENCE</scope>
    <source>
        <strain evidence="2">JCM 5069</strain>
    </source>
</reference>
<dbReference type="EMBL" id="BNCD01000022">
    <property type="protein sequence ID" value="GHH86418.1"/>
    <property type="molecule type" value="Genomic_DNA"/>
</dbReference>
<evidence type="ECO:0000313" key="3">
    <source>
        <dbReference type="Proteomes" id="UP000603708"/>
    </source>
</evidence>
<feature type="compositionally biased region" description="Basic and acidic residues" evidence="1">
    <location>
        <begin position="82"/>
        <end position="97"/>
    </location>
</feature>
<comment type="caution">
    <text evidence="2">The sequence shown here is derived from an EMBL/GenBank/DDBJ whole genome shotgun (WGS) entry which is preliminary data.</text>
</comment>
<evidence type="ECO:0000313" key="2">
    <source>
        <dbReference type="EMBL" id="GHH86418.1"/>
    </source>
</evidence>
<protein>
    <submittedName>
        <fullName evidence="2">Uncharacterized protein</fullName>
    </submittedName>
</protein>
<gene>
    <name evidence="2" type="ORF">GCM10018793_58230</name>
</gene>
<reference evidence="2" key="1">
    <citation type="journal article" date="2014" name="Int. J. Syst. Evol. Microbiol.">
        <title>Complete genome sequence of Corynebacterium casei LMG S-19264T (=DSM 44701T), isolated from a smear-ripened cheese.</title>
        <authorList>
            <consortium name="US DOE Joint Genome Institute (JGI-PGF)"/>
            <person name="Walter F."/>
            <person name="Albersmeier A."/>
            <person name="Kalinowski J."/>
            <person name="Ruckert C."/>
        </authorList>
    </citation>
    <scope>NUCLEOTIDE SEQUENCE</scope>
    <source>
        <strain evidence="2">JCM 5069</strain>
    </source>
</reference>
<feature type="region of interest" description="Disordered" evidence="1">
    <location>
        <begin position="1"/>
        <end position="53"/>
    </location>
</feature>
<name>A0A919GLS8_9ACTN</name>
<proteinExistence type="predicted"/>
<dbReference type="AlphaFoldDB" id="A0A919GLS8"/>